<keyword evidence="10" id="KW-1185">Reference proteome</keyword>
<evidence type="ECO:0000256" key="2">
    <source>
        <dbReference type="ARBA" id="ARBA00022475"/>
    </source>
</evidence>
<feature type="transmembrane region" description="Helical" evidence="7">
    <location>
        <begin position="148"/>
        <end position="168"/>
    </location>
</feature>
<feature type="region of interest" description="Disordered" evidence="6">
    <location>
        <begin position="307"/>
        <end position="331"/>
    </location>
</feature>
<reference evidence="9" key="1">
    <citation type="submission" date="2022-06" db="EMBL/GenBank/DDBJ databases">
        <title>Draft genome sequence of Streptomyces sp. RB6PN25 isolated from peat swamp forest in Thailand.</title>
        <authorList>
            <person name="Duangmal K."/>
            <person name="Klaysubun C."/>
        </authorList>
    </citation>
    <scope>NUCLEOTIDE SEQUENCE</scope>
    <source>
        <strain evidence="9">RB6PN25</strain>
    </source>
</reference>
<evidence type="ECO:0000256" key="4">
    <source>
        <dbReference type="ARBA" id="ARBA00022989"/>
    </source>
</evidence>
<feature type="transmembrane region" description="Helical" evidence="7">
    <location>
        <begin position="107"/>
        <end position="128"/>
    </location>
</feature>
<keyword evidence="3 7" id="KW-0812">Transmembrane</keyword>
<evidence type="ECO:0000313" key="10">
    <source>
        <dbReference type="Proteomes" id="UP001057702"/>
    </source>
</evidence>
<evidence type="ECO:0000313" key="9">
    <source>
        <dbReference type="EMBL" id="MCQ4084516.1"/>
    </source>
</evidence>
<name>A0ABT1Q3M3_9ACTN</name>
<feature type="transmembrane region" description="Helical" evidence="7">
    <location>
        <begin position="36"/>
        <end position="55"/>
    </location>
</feature>
<proteinExistence type="predicted"/>
<protein>
    <submittedName>
        <fullName evidence="9">MASE1 domain-containing protein</fullName>
    </submittedName>
</protein>
<evidence type="ECO:0000256" key="7">
    <source>
        <dbReference type="SAM" id="Phobius"/>
    </source>
</evidence>
<evidence type="ECO:0000256" key="5">
    <source>
        <dbReference type="ARBA" id="ARBA00023136"/>
    </source>
</evidence>
<gene>
    <name evidence="9" type="ORF">NGB36_29070</name>
</gene>
<keyword evidence="4 7" id="KW-1133">Transmembrane helix</keyword>
<evidence type="ECO:0000256" key="3">
    <source>
        <dbReference type="ARBA" id="ARBA00022692"/>
    </source>
</evidence>
<feature type="transmembrane region" description="Helical" evidence="7">
    <location>
        <begin position="75"/>
        <end position="95"/>
    </location>
</feature>
<keyword evidence="5 7" id="KW-0472">Membrane</keyword>
<dbReference type="InterPro" id="IPR007895">
    <property type="entry name" value="MASE1"/>
</dbReference>
<feature type="transmembrane region" description="Helical" evidence="7">
    <location>
        <begin position="6"/>
        <end position="24"/>
    </location>
</feature>
<feature type="transmembrane region" description="Helical" evidence="7">
    <location>
        <begin position="255"/>
        <end position="278"/>
    </location>
</feature>
<evidence type="ECO:0000256" key="6">
    <source>
        <dbReference type="SAM" id="MobiDB-lite"/>
    </source>
</evidence>
<feature type="domain" description="MASE1" evidence="8">
    <location>
        <begin position="12"/>
        <end position="282"/>
    </location>
</feature>
<dbReference type="EMBL" id="JANFNG010000036">
    <property type="protein sequence ID" value="MCQ4084516.1"/>
    <property type="molecule type" value="Genomic_DNA"/>
</dbReference>
<dbReference type="Proteomes" id="UP001057702">
    <property type="component" value="Unassembled WGS sequence"/>
</dbReference>
<organism evidence="9 10">
    <name type="scientific">Streptomyces humicola</name>
    <dbReference type="NCBI Taxonomy" id="2953240"/>
    <lineage>
        <taxon>Bacteria</taxon>
        <taxon>Bacillati</taxon>
        <taxon>Actinomycetota</taxon>
        <taxon>Actinomycetes</taxon>
        <taxon>Kitasatosporales</taxon>
        <taxon>Streptomycetaceae</taxon>
        <taxon>Streptomyces</taxon>
    </lineage>
</organism>
<accession>A0ABT1Q3M3</accession>
<sequence>MGTTGVEIIVVTAVYFMTARLGLLQEVTIGGETVTPLWPPTGVALFFLLSMGVRIWPGIALGEFAVSASISPVHIADIGIVAGNTLAPVCAYLMLRRVGFRAELDRLRDGLALVFLGALGAMLISATVGDGALALDGTLPVDKFWAAWSVWWTGDAMGVLLVTPVLFVIRAARLPRGAPLSRWVEAAALLVSVVVVTVAVTRSPLALLFLVFPVLMWAALRFQLTGAAPCALLVSVLTIQAATDHSGPFAGHTLLAVMVMLQALNGAAALTAILLAAITNERINTHRELLQACEGLAEVVDRLAPGRTTHELPRQGDERQGDERRGGRSAQ</sequence>
<evidence type="ECO:0000256" key="1">
    <source>
        <dbReference type="ARBA" id="ARBA00004651"/>
    </source>
</evidence>
<keyword evidence="2" id="KW-1003">Cell membrane</keyword>
<evidence type="ECO:0000259" key="8">
    <source>
        <dbReference type="Pfam" id="PF05231"/>
    </source>
</evidence>
<comment type="caution">
    <text evidence="9">The sequence shown here is derived from an EMBL/GenBank/DDBJ whole genome shotgun (WGS) entry which is preliminary data.</text>
</comment>
<dbReference type="Pfam" id="PF05231">
    <property type="entry name" value="MASE1"/>
    <property type="match status" value="1"/>
</dbReference>
<comment type="subcellular location">
    <subcellularLocation>
        <location evidence="1">Cell membrane</location>
        <topology evidence="1">Multi-pass membrane protein</topology>
    </subcellularLocation>
</comment>
<feature type="compositionally biased region" description="Basic and acidic residues" evidence="6">
    <location>
        <begin position="308"/>
        <end position="331"/>
    </location>
</feature>